<keyword evidence="2" id="KW-1185">Reference proteome</keyword>
<protein>
    <submittedName>
        <fullName evidence="1">Isoaspartyl peptidase/L-asparaginase</fullName>
    </submittedName>
</protein>
<accession>A0ABT5U3W3</accession>
<organism evidence="1 2">
    <name type="scientific">Spartinivicinus poritis</name>
    <dbReference type="NCBI Taxonomy" id="2994640"/>
    <lineage>
        <taxon>Bacteria</taxon>
        <taxon>Pseudomonadati</taxon>
        <taxon>Pseudomonadota</taxon>
        <taxon>Gammaproteobacteria</taxon>
        <taxon>Oceanospirillales</taxon>
        <taxon>Zooshikellaceae</taxon>
        <taxon>Spartinivicinus</taxon>
    </lineage>
</organism>
<evidence type="ECO:0000313" key="2">
    <source>
        <dbReference type="Proteomes" id="UP001528823"/>
    </source>
</evidence>
<dbReference type="RefSeq" id="WP_274687434.1">
    <property type="nucleotide sequence ID" value="NZ_JAPMOU010000003.1"/>
</dbReference>
<reference evidence="1 2" key="1">
    <citation type="submission" date="2022-11" db="EMBL/GenBank/DDBJ databases">
        <title>Spartinivicinus poritis sp. nov., isolated from scleractinian coral Porites lutea.</title>
        <authorList>
            <person name="Zhang G."/>
            <person name="Cai L."/>
            <person name="Wei Q."/>
        </authorList>
    </citation>
    <scope>NUCLEOTIDE SEQUENCE [LARGE SCALE GENOMIC DNA]</scope>
    <source>
        <strain evidence="1 2">A2-2</strain>
    </source>
</reference>
<evidence type="ECO:0000313" key="1">
    <source>
        <dbReference type="EMBL" id="MDE1461064.1"/>
    </source>
</evidence>
<proteinExistence type="predicted"/>
<dbReference type="InterPro" id="IPR000246">
    <property type="entry name" value="Peptidase_T2"/>
</dbReference>
<comment type="caution">
    <text evidence="1">The sequence shown here is derived from an EMBL/GenBank/DDBJ whole genome shotgun (WGS) entry which is preliminary data.</text>
</comment>
<name>A0ABT5U3W3_9GAMM</name>
<dbReference type="PANTHER" id="PTHR10188:SF6">
    <property type="entry name" value="N(4)-(BETA-N-ACETYLGLUCOSAMINYL)-L-ASPARAGINASE"/>
    <property type="match status" value="1"/>
</dbReference>
<dbReference type="InterPro" id="IPR029055">
    <property type="entry name" value="Ntn_hydrolases_N"/>
</dbReference>
<dbReference type="SUPFAM" id="SSF56235">
    <property type="entry name" value="N-terminal nucleophile aminohydrolases (Ntn hydrolases)"/>
    <property type="match status" value="1"/>
</dbReference>
<sequence length="316" mass="33369">MSNYVLLIHGGAGQLPTDFLTAEREQAYIQQLSTVLRKGQQALAAGANAEQVVVEAVALLEDSPLFNAGCGAVLTHAGTFEFDAALMLGNRQSGAVMAVKQCKNPIIAAQQVLHNSVHNTLAGPEADAWLLAQGVEQTPQDYFLTEHRLQQLQDAREKQQVQLDHSDNGQVQALLSQSSGEPSMGTVGAVALDSHGELAAATSTGGVTNQLPGRVGDSPIIGAGTLADQRSCAISGTGIGEYFIRYTVAAEIHYRMSLADQSLTEAAELVVNQNLPAGTGGVIAVDAHGYWTMPFNTSHMFRGVVTPKQLHAFIGK</sequence>
<dbReference type="Pfam" id="PF01112">
    <property type="entry name" value="Asparaginase_2"/>
    <property type="match status" value="1"/>
</dbReference>
<gene>
    <name evidence="1" type="ORF">ORQ98_03690</name>
</gene>
<dbReference type="Gene3D" id="3.60.20.30">
    <property type="entry name" value="(Glycosyl)asparaginase"/>
    <property type="match status" value="1"/>
</dbReference>
<dbReference type="CDD" id="cd04701">
    <property type="entry name" value="Asparaginase_2"/>
    <property type="match status" value="1"/>
</dbReference>
<dbReference type="PANTHER" id="PTHR10188">
    <property type="entry name" value="L-ASPARAGINASE"/>
    <property type="match status" value="1"/>
</dbReference>
<dbReference type="Proteomes" id="UP001528823">
    <property type="component" value="Unassembled WGS sequence"/>
</dbReference>
<dbReference type="EMBL" id="JAPMOU010000003">
    <property type="protein sequence ID" value="MDE1461064.1"/>
    <property type="molecule type" value="Genomic_DNA"/>
</dbReference>